<reference evidence="1" key="1">
    <citation type="submission" date="2023-07" db="EMBL/GenBank/DDBJ databases">
        <title>Genome content predicts the carbon catabolic preferences of heterotrophic bacteria.</title>
        <authorList>
            <person name="Gralka M."/>
        </authorList>
    </citation>
    <scope>NUCLEOTIDE SEQUENCE</scope>
    <source>
        <strain evidence="1">4G09</strain>
    </source>
</reference>
<sequence>MIYSKDEMIKNIKTKCSEDILKSTRLVLESITLVRAISPISDKLRQQAIDKVKPTYYGYTDSGIPVPGIVELTSTRITKWEHVSFANADEKKEIFSYYDKLMKKAGYGDKPGVCYRLQCESILLAAEGVLIHELEAITGIKSSRLILREHREKYLDIFLKTIVTINPEYFDSLKTKTLTAS</sequence>
<accession>A0ABT9FGB1</accession>
<dbReference type="RefSeq" id="WP_305472510.1">
    <property type="nucleotide sequence ID" value="NZ_JAUYVT010000014.1"/>
</dbReference>
<evidence type="ECO:0000313" key="2">
    <source>
        <dbReference type="Proteomes" id="UP001177212"/>
    </source>
</evidence>
<dbReference type="Proteomes" id="UP001177212">
    <property type="component" value="Unassembled WGS sequence"/>
</dbReference>
<gene>
    <name evidence="1" type="ORF">Q8W34_14135</name>
</gene>
<comment type="caution">
    <text evidence="1">The sequence shown here is derived from an EMBL/GenBank/DDBJ whole genome shotgun (WGS) entry which is preliminary data.</text>
</comment>
<protein>
    <submittedName>
        <fullName evidence="1">Uncharacterized protein</fullName>
    </submittedName>
</protein>
<name>A0ABT9FGB1_9GAMM</name>
<keyword evidence="2" id="KW-1185">Reference proteome</keyword>
<proteinExistence type="predicted"/>
<dbReference type="EMBL" id="JAUYVT010000014">
    <property type="protein sequence ID" value="MDP2565781.1"/>
    <property type="molecule type" value="Genomic_DNA"/>
</dbReference>
<organism evidence="1 2">
    <name type="scientific">Pseudoalteromonas marina</name>
    <dbReference type="NCBI Taxonomy" id="267375"/>
    <lineage>
        <taxon>Bacteria</taxon>
        <taxon>Pseudomonadati</taxon>
        <taxon>Pseudomonadota</taxon>
        <taxon>Gammaproteobacteria</taxon>
        <taxon>Alteromonadales</taxon>
        <taxon>Pseudoalteromonadaceae</taxon>
        <taxon>Pseudoalteromonas</taxon>
    </lineage>
</organism>
<evidence type="ECO:0000313" key="1">
    <source>
        <dbReference type="EMBL" id="MDP2565781.1"/>
    </source>
</evidence>